<dbReference type="Proteomes" id="UP000324575">
    <property type="component" value="Unassembled WGS sequence"/>
</dbReference>
<evidence type="ECO:0000259" key="2">
    <source>
        <dbReference type="Pfam" id="PF13115"/>
    </source>
</evidence>
<dbReference type="NCBIfam" id="TIGR04183">
    <property type="entry name" value="Por_Secre_tail"/>
    <property type="match status" value="1"/>
</dbReference>
<dbReference type="EMBL" id="SNRX01000019">
    <property type="protein sequence ID" value="KAA6301409.1"/>
    <property type="molecule type" value="Genomic_DNA"/>
</dbReference>
<dbReference type="Pfam" id="PF13115">
    <property type="entry name" value="YtkA"/>
    <property type="match status" value="1"/>
</dbReference>
<name>A0A5M8NZ25_9BACT</name>
<dbReference type="InterPro" id="IPR032693">
    <property type="entry name" value="YtkA-like_dom"/>
</dbReference>
<sequence length="363" mass="39479">MKRIYTFLLFALFVSASHSQPVAGLSEATVAGLSAGDGEHTFHFYTADGKLARGYSEVFIALTDKDGHWVEDFTVSNFTPIMNMGMSQHSTPVGQVEKVAGKPLYKTWFAFLMHTGQMDGAWTLDFDYSIGSASGKITGASPQVDAYPANAKWIQAFTCNSESYYLTLVTPQSLTEGSQTVQAYINKQEDALQPYSVVEGGFKIEITPWMAAMNHGSSGNTPLEWNVERKVYEGTLNLGMEGDWRIYLQVLDADADTVIAGAGGTESTLYWDVQTHQPAGLSTVTTAKAASVYPTLSKGEITVKTQERATISVIDIAGKTLASYLVGANEAFPVGLNYPNGLYFVEIENEKGITAVHKVILQR</sequence>
<gene>
    <name evidence="3" type="ORF">EZS26_002396</name>
</gene>
<accession>A0A5M8NZ25</accession>
<proteinExistence type="predicted"/>
<organism evidence="3 4">
    <name type="scientific">Candidatus Ordinivivax streblomastigis</name>
    <dbReference type="NCBI Taxonomy" id="2540710"/>
    <lineage>
        <taxon>Bacteria</taxon>
        <taxon>Pseudomonadati</taxon>
        <taxon>Bacteroidota</taxon>
        <taxon>Bacteroidia</taxon>
        <taxon>Bacteroidales</taxon>
        <taxon>Candidatus Ordinivivax</taxon>
    </lineage>
</organism>
<feature type="domain" description="YtkA-like" evidence="2">
    <location>
        <begin position="160"/>
        <end position="248"/>
    </location>
</feature>
<feature type="chain" id="PRO_5024333628" description="YtkA-like domain-containing protein" evidence="1">
    <location>
        <begin position="24"/>
        <end position="363"/>
    </location>
</feature>
<evidence type="ECO:0000313" key="4">
    <source>
        <dbReference type="Proteomes" id="UP000324575"/>
    </source>
</evidence>
<feature type="signal peptide" evidence="1">
    <location>
        <begin position="1"/>
        <end position="23"/>
    </location>
</feature>
<evidence type="ECO:0000313" key="3">
    <source>
        <dbReference type="EMBL" id="KAA6301409.1"/>
    </source>
</evidence>
<dbReference type="AlphaFoldDB" id="A0A5M8NZ25"/>
<reference evidence="3 4" key="1">
    <citation type="submission" date="2019-03" db="EMBL/GenBank/DDBJ databases">
        <title>Single cell metagenomics reveals metabolic interactions within the superorganism composed of flagellate Streblomastix strix and complex community of Bacteroidetes bacteria on its surface.</title>
        <authorList>
            <person name="Treitli S.C."/>
            <person name="Kolisko M."/>
            <person name="Husnik F."/>
            <person name="Keeling P."/>
            <person name="Hampl V."/>
        </authorList>
    </citation>
    <scope>NUCLEOTIDE SEQUENCE [LARGE SCALE GENOMIC DNA]</scope>
    <source>
        <strain evidence="3">St1</strain>
    </source>
</reference>
<comment type="caution">
    <text evidence="3">The sequence shown here is derived from an EMBL/GenBank/DDBJ whole genome shotgun (WGS) entry which is preliminary data.</text>
</comment>
<evidence type="ECO:0000256" key="1">
    <source>
        <dbReference type="SAM" id="SignalP"/>
    </source>
</evidence>
<dbReference type="InterPro" id="IPR026444">
    <property type="entry name" value="Secre_tail"/>
</dbReference>
<protein>
    <recommendedName>
        <fullName evidence="2">YtkA-like domain-containing protein</fullName>
    </recommendedName>
</protein>
<keyword evidence="1" id="KW-0732">Signal</keyword>